<dbReference type="InterPro" id="IPR005925">
    <property type="entry name" value="Agmatinase-rel"/>
</dbReference>
<dbReference type="GO" id="GO:0008783">
    <property type="term" value="F:agmatinase activity"/>
    <property type="evidence" value="ECO:0007669"/>
    <property type="project" value="UniProtKB-EC"/>
</dbReference>
<gene>
    <name evidence="5" type="primary">speB</name>
    <name evidence="5" type="ORF">IAD16_04260</name>
</gene>
<evidence type="ECO:0000256" key="4">
    <source>
        <dbReference type="PIRSR" id="PIRSR036979-1"/>
    </source>
</evidence>
<dbReference type="Gene3D" id="3.40.800.10">
    <property type="entry name" value="Ureohydrolase domain"/>
    <property type="match status" value="1"/>
</dbReference>
<dbReference type="InterPro" id="IPR023696">
    <property type="entry name" value="Ureohydrolase_dom_sf"/>
</dbReference>
<reference evidence="5" key="1">
    <citation type="submission" date="2020-10" db="EMBL/GenBank/DDBJ databases">
        <authorList>
            <person name="Gilroy R."/>
        </authorList>
    </citation>
    <scope>NUCLEOTIDE SEQUENCE</scope>
    <source>
        <strain evidence="5">11300</strain>
    </source>
</reference>
<protein>
    <submittedName>
        <fullName evidence="5">Agmatinase</fullName>
        <ecNumber evidence="5">3.5.3.11</ecNumber>
    </submittedName>
</protein>
<name>A0A9D1I616_9FIRM</name>
<proteinExistence type="inferred from homology"/>
<evidence type="ECO:0000256" key="1">
    <source>
        <dbReference type="ARBA" id="ARBA00009227"/>
    </source>
</evidence>
<dbReference type="GO" id="GO:0033389">
    <property type="term" value="P:putrescine biosynthetic process from arginine, via agmatine"/>
    <property type="evidence" value="ECO:0007669"/>
    <property type="project" value="TreeGrafter"/>
</dbReference>
<feature type="binding site" evidence="4">
    <location>
        <position position="138"/>
    </location>
    <ligand>
        <name>Mn(2+)</name>
        <dbReference type="ChEBI" id="CHEBI:29035"/>
        <label>1</label>
    </ligand>
</feature>
<comment type="similarity">
    <text evidence="1">Belongs to the arginase family. Agmatinase subfamily.</text>
</comment>
<keyword evidence="4" id="KW-0464">Manganese</keyword>
<dbReference type="EC" id="3.5.3.11" evidence="5"/>
<dbReference type="InterPro" id="IPR006035">
    <property type="entry name" value="Ureohydrolase"/>
</dbReference>
<evidence type="ECO:0000313" key="5">
    <source>
        <dbReference type="EMBL" id="HIU27570.1"/>
    </source>
</evidence>
<feature type="binding site" evidence="4">
    <location>
        <position position="114"/>
    </location>
    <ligand>
        <name>Mn(2+)</name>
        <dbReference type="ChEBI" id="CHEBI:29035"/>
        <label>1</label>
    </ligand>
</feature>
<feature type="binding site" evidence="4">
    <location>
        <position position="229"/>
    </location>
    <ligand>
        <name>Mn(2+)</name>
        <dbReference type="ChEBI" id="CHEBI:29035"/>
        <label>1</label>
    </ligand>
</feature>
<evidence type="ECO:0000313" key="6">
    <source>
        <dbReference type="Proteomes" id="UP000824091"/>
    </source>
</evidence>
<accession>A0A9D1I616</accession>
<comment type="caution">
    <text evidence="5">The sequence shown here is derived from an EMBL/GenBank/DDBJ whole genome shotgun (WGS) entry which is preliminary data.</text>
</comment>
<keyword evidence="3 5" id="KW-0378">Hydrolase</keyword>
<dbReference type="Pfam" id="PF00491">
    <property type="entry name" value="Arginase"/>
    <property type="match status" value="1"/>
</dbReference>
<dbReference type="PANTHER" id="PTHR11358:SF26">
    <property type="entry name" value="GUANIDINO ACID HYDROLASE, MITOCHONDRIAL"/>
    <property type="match status" value="1"/>
</dbReference>
<dbReference type="NCBIfam" id="TIGR01230">
    <property type="entry name" value="agmatinase"/>
    <property type="match status" value="1"/>
</dbReference>
<dbReference type="PIRSF" id="PIRSF036979">
    <property type="entry name" value="Arginase"/>
    <property type="match status" value="1"/>
</dbReference>
<dbReference type="AlphaFoldDB" id="A0A9D1I616"/>
<keyword evidence="2 4" id="KW-0479">Metal-binding</keyword>
<dbReference type="SUPFAM" id="SSF52768">
    <property type="entry name" value="Arginase/deacetylase"/>
    <property type="match status" value="1"/>
</dbReference>
<organism evidence="5 6">
    <name type="scientific">Candidatus Fimisoma avicola</name>
    <dbReference type="NCBI Taxonomy" id="2840826"/>
    <lineage>
        <taxon>Bacteria</taxon>
        <taxon>Bacillati</taxon>
        <taxon>Bacillota</taxon>
        <taxon>Clostridia</taxon>
        <taxon>Eubacteriales</taxon>
        <taxon>Candidatus Fimisoma</taxon>
    </lineage>
</organism>
<reference evidence="5" key="2">
    <citation type="journal article" date="2021" name="PeerJ">
        <title>Extensive microbial diversity within the chicken gut microbiome revealed by metagenomics and culture.</title>
        <authorList>
            <person name="Gilroy R."/>
            <person name="Ravi A."/>
            <person name="Getino M."/>
            <person name="Pursley I."/>
            <person name="Horton D.L."/>
            <person name="Alikhan N.F."/>
            <person name="Baker D."/>
            <person name="Gharbi K."/>
            <person name="Hall N."/>
            <person name="Watson M."/>
            <person name="Adriaenssens E.M."/>
            <person name="Foster-Nyarko E."/>
            <person name="Jarju S."/>
            <person name="Secka A."/>
            <person name="Antonio M."/>
            <person name="Oren A."/>
            <person name="Chaudhuri R.R."/>
            <person name="La Ragione R."/>
            <person name="Hildebrand F."/>
            <person name="Pallen M.J."/>
        </authorList>
    </citation>
    <scope>NUCLEOTIDE SEQUENCE</scope>
    <source>
        <strain evidence="5">11300</strain>
    </source>
</reference>
<dbReference type="PRINTS" id="PR00116">
    <property type="entry name" value="ARGINASE"/>
</dbReference>
<feature type="binding site" evidence="4">
    <location>
        <position position="231"/>
    </location>
    <ligand>
        <name>Mn(2+)</name>
        <dbReference type="ChEBI" id="CHEBI:29035"/>
        <label>1</label>
    </ligand>
</feature>
<feature type="binding site" evidence="4">
    <location>
        <position position="142"/>
    </location>
    <ligand>
        <name>Mn(2+)</name>
        <dbReference type="ChEBI" id="CHEBI:29035"/>
        <label>1</label>
    </ligand>
</feature>
<dbReference type="EMBL" id="DVMO01000062">
    <property type="protein sequence ID" value="HIU27570.1"/>
    <property type="molecule type" value="Genomic_DNA"/>
</dbReference>
<evidence type="ECO:0000256" key="3">
    <source>
        <dbReference type="ARBA" id="ARBA00022801"/>
    </source>
</evidence>
<dbReference type="PANTHER" id="PTHR11358">
    <property type="entry name" value="ARGINASE/AGMATINASE"/>
    <property type="match status" value="1"/>
</dbReference>
<dbReference type="GO" id="GO:0046872">
    <property type="term" value="F:metal ion binding"/>
    <property type="evidence" value="ECO:0007669"/>
    <property type="project" value="UniProtKB-KW"/>
</dbReference>
<comment type="cofactor">
    <cofactor evidence="4">
        <name>Mn(2+)</name>
        <dbReference type="ChEBI" id="CHEBI:29035"/>
    </cofactor>
    <text evidence="4">Binds 2 manganese ions per subunit.</text>
</comment>
<dbReference type="PROSITE" id="PS51409">
    <property type="entry name" value="ARGINASE_2"/>
    <property type="match status" value="1"/>
</dbReference>
<evidence type="ECO:0000256" key="2">
    <source>
        <dbReference type="ARBA" id="ARBA00022723"/>
    </source>
</evidence>
<feature type="binding site" evidence="4">
    <location>
        <position position="140"/>
    </location>
    <ligand>
        <name>Mn(2+)</name>
        <dbReference type="ChEBI" id="CHEBI:29035"/>
        <label>1</label>
    </ligand>
</feature>
<dbReference type="Proteomes" id="UP000824091">
    <property type="component" value="Unassembled WGS sequence"/>
</dbReference>
<sequence>MLKKNKDALDKQSWCGLNRPQMKETEADCVIFGIPFDEGVSYRGGAAQAPDVLRANTKHSTPSTERLFYYDSYNVVDAGDFIGRTREELFAEVEEYVKHLVESGTRFVMVGGDHSVTIPVERGINAAVNEDFGIIHIDAHMDICDSLEGDSLSHGCTQRRALEMEHISSVDNIYFIGIRSIEPDEFAFYKENKLQVKTAYDCYHEGIESVADQCIDAMKKFSKVYITFDIDGLDPAYAAGTGTPQFGGLTARMALTLLEKLFAQLNIIGFDVVEIAPPLDQSLASMFAGRKLIQEVWGYWAEAIGKLDKDI</sequence>